<reference evidence="2" key="1">
    <citation type="journal article" date="2019" name="Int. J. Syst. Evol. Microbiol.">
        <title>The Global Catalogue of Microorganisms (GCM) 10K type strain sequencing project: providing services to taxonomists for standard genome sequencing and annotation.</title>
        <authorList>
            <consortium name="The Broad Institute Genomics Platform"/>
            <consortium name="The Broad Institute Genome Sequencing Center for Infectious Disease"/>
            <person name="Wu L."/>
            <person name="Ma J."/>
        </authorList>
    </citation>
    <scope>NUCLEOTIDE SEQUENCE [LARGE SCALE GENOMIC DNA]</scope>
    <source>
        <strain evidence="2">NBRC 106310</strain>
    </source>
</reference>
<sequence>MRGAIPLHIRRDTAGCAQMAAFCARGADRVRQDAGMAPEQHDTEIEIRRVRDQQYPPDYRKLRREIGAESIHRVGPGAYALTAAWRGLSSRERHRMRVVEATLRMRRPALVSHFAAASVHRIEILGRWPSRIDVRVDGEAAAGRQV</sequence>
<accession>A0ABN6X3E1</accession>
<proteinExistence type="predicted"/>
<dbReference type="Proteomes" id="UP001321543">
    <property type="component" value="Chromosome"/>
</dbReference>
<keyword evidence="2" id="KW-1185">Reference proteome</keyword>
<evidence type="ECO:0008006" key="3">
    <source>
        <dbReference type="Google" id="ProtNLM"/>
    </source>
</evidence>
<protein>
    <recommendedName>
        <fullName evidence="3">Transcriptional regulator</fullName>
    </recommendedName>
</protein>
<organism evidence="1 2">
    <name type="scientific">Microbacterium suwonense</name>
    <dbReference type="NCBI Taxonomy" id="683047"/>
    <lineage>
        <taxon>Bacteria</taxon>
        <taxon>Bacillati</taxon>
        <taxon>Actinomycetota</taxon>
        <taxon>Actinomycetes</taxon>
        <taxon>Micrococcales</taxon>
        <taxon>Microbacteriaceae</taxon>
        <taxon>Microbacterium</taxon>
    </lineage>
</organism>
<evidence type="ECO:0000313" key="2">
    <source>
        <dbReference type="Proteomes" id="UP001321543"/>
    </source>
</evidence>
<dbReference type="EMBL" id="AP027728">
    <property type="protein sequence ID" value="BDZ38715.1"/>
    <property type="molecule type" value="Genomic_DNA"/>
</dbReference>
<name>A0ABN6X3E1_9MICO</name>
<gene>
    <name evidence="1" type="ORF">GCM10025863_13290</name>
</gene>
<evidence type="ECO:0000313" key="1">
    <source>
        <dbReference type="EMBL" id="BDZ38715.1"/>
    </source>
</evidence>